<protein>
    <submittedName>
        <fullName evidence="1">Uncharacterized protein</fullName>
    </submittedName>
</protein>
<proteinExistence type="predicted"/>
<dbReference type="KEGG" id="sbf:JCM31447_20360"/>
<evidence type="ECO:0000313" key="2">
    <source>
        <dbReference type="Proteomes" id="UP000291236"/>
    </source>
</evidence>
<evidence type="ECO:0000313" key="1">
    <source>
        <dbReference type="EMBL" id="BBH53592.1"/>
    </source>
</evidence>
<dbReference type="RefSeq" id="WP_145987941.1">
    <property type="nucleotide sequence ID" value="NZ_AP019368.1"/>
</dbReference>
<sequence>MSLVFQKIFKKIRKVNGEVNFNDSIMKWINTEDSNIVFPSLQRQNITKYPGYSNFSKVQALKYALGIDSNATESTPTPITSLQVDYLLFHSKGIDKIEQTQLTHEYFTERDYYFNSIGKRMRGYRKNRNPKKRTLYYGISIYDIPELKAPKKSVPWRNWGRDSCIVEQNKNFYGKSVYQLSIPLRCSVSGTTNLALWPIYTYGLKLNEDDLKYFILAVWATLSLDTGHTLQEVLSSVKISAIYLKELIKYNDKNYINIKNSMPKNTLRNMVKVVQNIRPLGNSDETVDRNRMMKIRNKIYAYNSSNSRMYTEIFNENPDYEKDKKEMKDRSDLEYYFNNYDLLKSNRSKFGAYYDGFFRKISDDNFIEIRKKSQEQLKKYFKRDCLQQ</sequence>
<gene>
    <name evidence="1" type="ORF">JCM31447_20360</name>
</gene>
<dbReference type="EMBL" id="AP019368">
    <property type="protein sequence ID" value="BBH53592.1"/>
    <property type="molecule type" value="Genomic_DNA"/>
</dbReference>
<dbReference type="Proteomes" id="UP000291236">
    <property type="component" value="Chromosome"/>
</dbReference>
<keyword evidence="2" id="KW-1185">Reference proteome</keyword>
<accession>A0A4P2VX80</accession>
<dbReference type="AlphaFoldDB" id="A0A4P2VX80"/>
<organism evidence="1 2">
    <name type="scientific">Fluviispira sanaruensis</name>
    <dbReference type="NCBI Taxonomy" id="2493639"/>
    <lineage>
        <taxon>Bacteria</taxon>
        <taxon>Pseudomonadati</taxon>
        <taxon>Bdellovibrionota</taxon>
        <taxon>Oligoflexia</taxon>
        <taxon>Silvanigrellales</taxon>
        <taxon>Silvanigrellaceae</taxon>
        <taxon>Fluviispira</taxon>
    </lineage>
</organism>
<name>A0A4P2VX80_FLUSA</name>
<reference evidence="1 2" key="1">
    <citation type="submission" date="2018-12" db="EMBL/GenBank/DDBJ databases">
        <title>Rubrispira sanarue gen. nov., sp., nov., a member of the order Silvanigrellales, isolated from a brackish lake in Hamamatsu Japan.</title>
        <authorList>
            <person name="Maejima Y."/>
            <person name="Iino T."/>
            <person name="Muraguchi Y."/>
            <person name="Fukuda K."/>
            <person name="Nojiri H."/>
            <person name="Ohkuma M."/>
            <person name="Moriuchi R."/>
            <person name="Dohra H."/>
            <person name="Kimbara K."/>
            <person name="Shintani M."/>
        </authorList>
    </citation>
    <scope>NUCLEOTIDE SEQUENCE [LARGE SCALE GENOMIC DNA]</scope>
    <source>
        <strain evidence="1 2">RF1110005</strain>
    </source>
</reference>